<name>A0A9D4ULZ0_ADICA</name>
<evidence type="ECO:0000256" key="1">
    <source>
        <dbReference type="SAM" id="MobiDB-lite"/>
    </source>
</evidence>
<sequence>MSFDSLRKPADAKQQELSGEEMPQTCSMKMAMVEILCLRRESMQTVEESETAESGGEVDLEEMEVGEKFGVHD</sequence>
<feature type="region of interest" description="Disordered" evidence="1">
    <location>
        <begin position="44"/>
        <end position="73"/>
    </location>
</feature>
<keyword evidence="3" id="KW-1185">Reference proteome</keyword>
<reference evidence="2" key="1">
    <citation type="submission" date="2021-01" db="EMBL/GenBank/DDBJ databases">
        <title>Adiantum capillus-veneris genome.</title>
        <authorList>
            <person name="Fang Y."/>
            <person name="Liao Q."/>
        </authorList>
    </citation>
    <scope>NUCLEOTIDE SEQUENCE</scope>
    <source>
        <strain evidence="2">H3</strain>
        <tissue evidence="2">Leaf</tissue>
    </source>
</reference>
<comment type="caution">
    <text evidence="2">The sequence shown here is derived from an EMBL/GenBank/DDBJ whole genome shotgun (WGS) entry which is preliminary data.</text>
</comment>
<evidence type="ECO:0000313" key="3">
    <source>
        <dbReference type="Proteomes" id="UP000886520"/>
    </source>
</evidence>
<feature type="compositionally biased region" description="Acidic residues" evidence="1">
    <location>
        <begin position="47"/>
        <end position="64"/>
    </location>
</feature>
<feature type="region of interest" description="Disordered" evidence="1">
    <location>
        <begin position="1"/>
        <end position="25"/>
    </location>
</feature>
<dbReference type="EMBL" id="JABFUD020000014">
    <property type="protein sequence ID" value="KAI5070339.1"/>
    <property type="molecule type" value="Genomic_DNA"/>
</dbReference>
<accession>A0A9D4ULZ0</accession>
<gene>
    <name evidence="2" type="ORF">GOP47_0014682</name>
</gene>
<organism evidence="2 3">
    <name type="scientific">Adiantum capillus-veneris</name>
    <name type="common">Maidenhair fern</name>
    <dbReference type="NCBI Taxonomy" id="13818"/>
    <lineage>
        <taxon>Eukaryota</taxon>
        <taxon>Viridiplantae</taxon>
        <taxon>Streptophyta</taxon>
        <taxon>Embryophyta</taxon>
        <taxon>Tracheophyta</taxon>
        <taxon>Polypodiopsida</taxon>
        <taxon>Polypodiidae</taxon>
        <taxon>Polypodiales</taxon>
        <taxon>Pteridineae</taxon>
        <taxon>Pteridaceae</taxon>
        <taxon>Vittarioideae</taxon>
        <taxon>Adiantum</taxon>
    </lineage>
</organism>
<proteinExistence type="predicted"/>
<dbReference type="AlphaFoldDB" id="A0A9D4ULZ0"/>
<dbReference type="Proteomes" id="UP000886520">
    <property type="component" value="Chromosome 14"/>
</dbReference>
<protein>
    <submittedName>
        <fullName evidence="2">Uncharacterized protein</fullName>
    </submittedName>
</protein>
<feature type="compositionally biased region" description="Basic and acidic residues" evidence="1">
    <location>
        <begin position="1"/>
        <end position="14"/>
    </location>
</feature>
<evidence type="ECO:0000313" key="2">
    <source>
        <dbReference type="EMBL" id="KAI5070339.1"/>
    </source>
</evidence>
<dbReference type="OrthoDB" id="10525282at2759"/>